<sequence>MKKVHYLLAAVTLGMSGAASALSITTDQGDQCFTSGGAPANCVAVSAARSNAASITDGDASTFFSLGVANANGGPGSVTVNVSPLVFDGDIFAIEITNGNPNGNYPESAIFTFTGSSPSSTIRVDNLSAAFAGTNGLTATSSNVGNQSVLTILLGANSFDTLVITDNTFADYAASYVNRRSDGFDLGELRFATTPFNQVPAPGAMVLLGLGLLGMGAMRRRAR</sequence>
<feature type="transmembrane region" description="Helical" evidence="1">
    <location>
        <begin position="199"/>
        <end position="218"/>
    </location>
</feature>
<keyword evidence="1" id="KW-1133">Transmembrane helix</keyword>
<keyword evidence="1" id="KW-0812">Transmembrane</keyword>
<dbReference type="EMBL" id="JAGSPA010000006">
    <property type="protein sequence ID" value="MBV7257915.1"/>
    <property type="molecule type" value="Genomic_DNA"/>
</dbReference>
<evidence type="ECO:0000256" key="1">
    <source>
        <dbReference type="SAM" id="Phobius"/>
    </source>
</evidence>
<keyword evidence="2" id="KW-0732">Signal</keyword>
<dbReference type="RefSeq" id="WP_218446765.1">
    <property type="nucleotide sequence ID" value="NZ_JAGSPA010000006.1"/>
</dbReference>
<accession>A0ABS6SHL5</accession>
<evidence type="ECO:0000313" key="4">
    <source>
        <dbReference type="EMBL" id="MBV7257915.1"/>
    </source>
</evidence>
<comment type="caution">
    <text evidence="4">The sequence shown here is derived from an EMBL/GenBank/DDBJ whole genome shotgun (WGS) entry which is preliminary data.</text>
</comment>
<feature type="domain" description="Ice-binding protein C-terminal" evidence="3">
    <location>
        <begin position="198"/>
        <end position="221"/>
    </location>
</feature>
<evidence type="ECO:0000256" key="2">
    <source>
        <dbReference type="SAM" id="SignalP"/>
    </source>
</evidence>
<proteinExistence type="predicted"/>
<dbReference type="InterPro" id="IPR013424">
    <property type="entry name" value="Ice-binding_C"/>
</dbReference>
<keyword evidence="1" id="KW-0472">Membrane</keyword>
<dbReference type="Proteomes" id="UP000722336">
    <property type="component" value="Unassembled WGS sequence"/>
</dbReference>
<reference evidence="4 5" key="1">
    <citation type="submission" date="2021-04" db="EMBL/GenBank/DDBJ databases">
        <authorList>
            <person name="Pira H."/>
            <person name="Risdian C."/>
            <person name="Wink J."/>
        </authorList>
    </citation>
    <scope>NUCLEOTIDE SEQUENCE [LARGE SCALE GENOMIC DNA]</scope>
    <source>
        <strain evidence="4 5">WHA3</strain>
    </source>
</reference>
<evidence type="ECO:0000259" key="3">
    <source>
        <dbReference type="Pfam" id="PF07589"/>
    </source>
</evidence>
<dbReference type="Pfam" id="PF07589">
    <property type="entry name" value="PEP-CTERM"/>
    <property type="match status" value="1"/>
</dbReference>
<keyword evidence="5" id="KW-1185">Reference proteome</keyword>
<protein>
    <submittedName>
        <fullName evidence="4">PEP-CTERM sorting domain-containing protein</fullName>
    </submittedName>
</protein>
<feature type="signal peptide" evidence="2">
    <location>
        <begin position="1"/>
        <end position="21"/>
    </location>
</feature>
<organism evidence="4 5">
    <name type="scientific">Pacificimonas pallii</name>
    <dbReference type="NCBI Taxonomy" id="2827236"/>
    <lineage>
        <taxon>Bacteria</taxon>
        <taxon>Pseudomonadati</taxon>
        <taxon>Pseudomonadota</taxon>
        <taxon>Alphaproteobacteria</taxon>
        <taxon>Sphingomonadales</taxon>
        <taxon>Sphingosinicellaceae</taxon>
        <taxon>Pacificimonas</taxon>
    </lineage>
</organism>
<feature type="chain" id="PRO_5046582764" evidence="2">
    <location>
        <begin position="22"/>
        <end position="223"/>
    </location>
</feature>
<name>A0ABS6SHL5_9SPHN</name>
<dbReference type="NCBIfam" id="TIGR02595">
    <property type="entry name" value="PEP_CTERM"/>
    <property type="match status" value="1"/>
</dbReference>
<evidence type="ECO:0000313" key="5">
    <source>
        <dbReference type="Proteomes" id="UP000722336"/>
    </source>
</evidence>
<gene>
    <name evidence="4" type="ORF">KCG44_14105</name>
</gene>